<evidence type="ECO:0000256" key="5">
    <source>
        <dbReference type="SAM" id="Phobius"/>
    </source>
</evidence>
<feature type="transmembrane region" description="Helical" evidence="5">
    <location>
        <begin position="197"/>
        <end position="218"/>
    </location>
</feature>
<feature type="domain" description="Sugar phosphate transporter" evidence="6">
    <location>
        <begin position="13"/>
        <end position="288"/>
    </location>
</feature>
<dbReference type="SUPFAM" id="SSF103481">
    <property type="entry name" value="Multidrug resistance efflux transporter EmrE"/>
    <property type="match status" value="1"/>
</dbReference>
<accession>A0AAV7K1F3</accession>
<dbReference type="InterPro" id="IPR050186">
    <property type="entry name" value="TPT_transporter"/>
</dbReference>
<evidence type="ECO:0000313" key="7">
    <source>
        <dbReference type="EMBL" id="KAI6654736.1"/>
    </source>
</evidence>
<comment type="subcellular location">
    <subcellularLocation>
        <location evidence="1">Membrane</location>
        <topology evidence="1">Multi-pass membrane protein</topology>
    </subcellularLocation>
</comment>
<dbReference type="AlphaFoldDB" id="A0AAV7K1F3"/>
<evidence type="ECO:0000256" key="4">
    <source>
        <dbReference type="ARBA" id="ARBA00023136"/>
    </source>
</evidence>
<proteinExistence type="predicted"/>
<keyword evidence="3 5" id="KW-1133">Transmembrane helix</keyword>
<keyword evidence="8" id="KW-1185">Reference proteome</keyword>
<dbReference type="InterPro" id="IPR004853">
    <property type="entry name" value="Sugar_P_trans_dom"/>
</dbReference>
<protein>
    <submittedName>
        <fullName evidence="7">GDP-fucose transporter 1-like</fullName>
    </submittedName>
</protein>
<dbReference type="Pfam" id="PF03151">
    <property type="entry name" value="TPT"/>
    <property type="match status" value="1"/>
</dbReference>
<evidence type="ECO:0000259" key="6">
    <source>
        <dbReference type="Pfam" id="PF03151"/>
    </source>
</evidence>
<keyword evidence="2 5" id="KW-0812">Transmembrane</keyword>
<comment type="caution">
    <text evidence="7">The sequence shown here is derived from an EMBL/GenBank/DDBJ whole genome shotgun (WGS) entry which is preliminary data.</text>
</comment>
<feature type="transmembrane region" description="Helical" evidence="5">
    <location>
        <begin position="12"/>
        <end position="31"/>
    </location>
</feature>
<evidence type="ECO:0000313" key="8">
    <source>
        <dbReference type="Proteomes" id="UP001165289"/>
    </source>
</evidence>
<feature type="transmembrane region" description="Helical" evidence="5">
    <location>
        <begin position="165"/>
        <end position="185"/>
    </location>
</feature>
<dbReference type="Proteomes" id="UP001165289">
    <property type="component" value="Unassembled WGS sequence"/>
</dbReference>
<gene>
    <name evidence="7" type="ORF">LOD99_2615</name>
</gene>
<reference evidence="7 8" key="1">
    <citation type="journal article" date="2023" name="BMC Biol.">
        <title>The compact genome of the sponge Oopsacas minuta (Hexactinellida) is lacking key metazoan core genes.</title>
        <authorList>
            <person name="Santini S."/>
            <person name="Schenkelaars Q."/>
            <person name="Jourda C."/>
            <person name="Duchesne M."/>
            <person name="Belahbib H."/>
            <person name="Rocher C."/>
            <person name="Selva M."/>
            <person name="Riesgo A."/>
            <person name="Vervoort M."/>
            <person name="Leys S.P."/>
            <person name="Kodjabachian L."/>
            <person name="Le Bivic A."/>
            <person name="Borchiellini C."/>
            <person name="Claverie J.M."/>
            <person name="Renard E."/>
        </authorList>
    </citation>
    <scope>NUCLEOTIDE SEQUENCE [LARGE SCALE GENOMIC DNA]</scope>
    <source>
        <strain evidence="7">SPO-2</strain>
    </source>
</reference>
<feature type="transmembrane region" description="Helical" evidence="5">
    <location>
        <begin position="140"/>
        <end position="159"/>
    </location>
</feature>
<evidence type="ECO:0000256" key="2">
    <source>
        <dbReference type="ARBA" id="ARBA00022692"/>
    </source>
</evidence>
<feature type="transmembrane region" description="Helical" evidence="5">
    <location>
        <begin position="51"/>
        <end position="75"/>
    </location>
</feature>
<evidence type="ECO:0000256" key="1">
    <source>
        <dbReference type="ARBA" id="ARBA00004141"/>
    </source>
</evidence>
<feature type="transmembrane region" description="Helical" evidence="5">
    <location>
        <begin position="238"/>
        <end position="259"/>
    </location>
</feature>
<sequence length="341" mass="37735">MDNSKVLFRQWLKIGGAIIFYWCNSIGMIFFNKFLFSSKDLDLNAPLFVTWFQGIITVLFCLIGGITIGDSIPIIGTFPKITFDFKMASNCLLLSVVTAISITFKNLTLTKIEIAFYSVSLAMGTIFTVLFSWMILKQRISIVIMLTCVVIVAGFALSVEQQRELAGLSMVGLFYGVMSSIIGPLSQIQLKRTLSIVNNLWVLTFYTNFNVLFIYPVLSIMLGEYESLMKFKQLTNPFFWVLLTLSGFVGVSLSIAISLQVSLTSPLTSNISGVAKNCIQTVLAVLVNPEAKSGTWWLGNLAILGGSGAYTIVRMEEMKVQTVKVVSSEVKMEEGIVDEKS</sequence>
<dbReference type="GO" id="GO:0016020">
    <property type="term" value="C:membrane"/>
    <property type="evidence" value="ECO:0007669"/>
    <property type="project" value="UniProtKB-SubCell"/>
</dbReference>
<evidence type="ECO:0000256" key="3">
    <source>
        <dbReference type="ARBA" id="ARBA00022989"/>
    </source>
</evidence>
<feature type="transmembrane region" description="Helical" evidence="5">
    <location>
        <begin position="114"/>
        <end position="133"/>
    </location>
</feature>
<dbReference type="EMBL" id="JAKMXF010000221">
    <property type="protein sequence ID" value="KAI6654736.1"/>
    <property type="molecule type" value="Genomic_DNA"/>
</dbReference>
<keyword evidence="4 5" id="KW-0472">Membrane</keyword>
<name>A0AAV7K1F3_9METZ</name>
<organism evidence="7 8">
    <name type="scientific">Oopsacas minuta</name>
    <dbReference type="NCBI Taxonomy" id="111878"/>
    <lineage>
        <taxon>Eukaryota</taxon>
        <taxon>Metazoa</taxon>
        <taxon>Porifera</taxon>
        <taxon>Hexactinellida</taxon>
        <taxon>Hexasterophora</taxon>
        <taxon>Lyssacinosida</taxon>
        <taxon>Leucopsacidae</taxon>
        <taxon>Oopsacas</taxon>
    </lineage>
</organism>
<dbReference type="PANTHER" id="PTHR11132">
    <property type="entry name" value="SOLUTE CARRIER FAMILY 35"/>
    <property type="match status" value="1"/>
</dbReference>
<dbReference type="InterPro" id="IPR037185">
    <property type="entry name" value="EmrE-like"/>
</dbReference>